<evidence type="ECO:0000313" key="1">
    <source>
        <dbReference type="EMBL" id="AII98132.1"/>
    </source>
</evidence>
<accession>A0A076L0H3</accession>
<reference evidence="1" key="1">
    <citation type="submission" date="2013-07" db="EMBL/GenBank/DDBJ databases">
        <title>Nephila pilipes venom gland.</title>
        <authorList>
            <person name="Huo L.J."/>
        </authorList>
    </citation>
    <scope>NUCLEOTIDE SEQUENCE</scope>
    <source>
        <tissue evidence="1">Venom gland</tissue>
    </source>
</reference>
<organism evidence="1">
    <name type="scientific">Nephila pilipes</name>
    <name type="common">Giant wood spider</name>
    <name type="synonym">Nephila maculata</name>
    <dbReference type="NCBI Taxonomy" id="299642"/>
    <lineage>
        <taxon>Eukaryota</taxon>
        <taxon>Metazoa</taxon>
        <taxon>Ecdysozoa</taxon>
        <taxon>Arthropoda</taxon>
        <taxon>Chelicerata</taxon>
        <taxon>Arachnida</taxon>
        <taxon>Araneae</taxon>
        <taxon>Araneomorphae</taxon>
        <taxon>Entelegynae</taxon>
        <taxon>Araneoidea</taxon>
        <taxon>Nephilidae</taxon>
        <taxon>Nephila</taxon>
    </lineage>
</organism>
<dbReference type="EMBL" id="KF433811">
    <property type="protein sequence ID" value="AII98132.1"/>
    <property type="molecule type" value="mRNA"/>
</dbReference>
<proteinExistence type="evidence at transcript level"/>
<name>A0A076L0H3_NEPPI</name>
<protein>
    <submittedName>
        <fullName evidence="1">BLTX837</fullName>
    </submittedName>
</protein>
<sequence>MARQRCANLITFI</sequence>